<evidence type="ECO:0000313" key="3">
    <source>
        <dbReference type="Proteomes" id="UP000253034"/>
    </source>
</evidence>
<dbReference type="RefSeq" id="WP_114295836.1">
    <property type="nucleotide sequence ID" value="NZ_QPJT01000001.1"/>
</dbReference>
<keyword evidence="1" id="KW-0812">Transmembrane</keyword>
<feature type="transmembrane region" description="Helical" evidence="1">
    <location>
        <begin position="149"/>
        <end position="169"/>
    </location>
</feature>
<keyword evidence="1" id="KW-1133">Transmembrane helix</keyword>
<evidence type="ECO:0000313" key="2">
    <source>
        <dbReference type="EMBL" id="RCX20882.1"/>
    </source>
</evidence>
<dbReference type="AlphaFoldDB" id="A0A369BH50"/>
<comment type="caution">
    <text evidence="2">The sequence shown here is derived from an EMBL/GenBank/DDBJ whole genome shotgun (WGS) entry which is preliminary data.</text>
</comment>
<dbReference type="OrthoDB" id="9802878at2"/>
<dbReference type="EMBL" id="QPJT01000001">
    <property type="protein sequence ID" value="RCX20882.1"/>
    <property type="molecule type" value="Genomic_DNA"/>
</dbReference>
<name>A0A369BH50_9FIRM</name>
<protein>
    <recommendedName>
        <fullName evidence="4">Gp37 protein</fullName>
    </recommendedName>
</protein>
<keyword evidence="1" id="KW-0472">Membrane</keyword>
<proteinExistence type="predicted"/>
<accession>A0A369BH50</accession>
<keyword evidence="3" id="KW-1185">Reference proteome</keyword>
<organism evidence="2 3">
    <name type="scientific">Anaerobacterium chartisolvens</name>
    <dbReference type="NCBI Taxonomy" id="1297424"/>
    <lineage>
        <taxon>Bacteria</taxon>
        <taxon>Bacillati</taxon>
        <taxon>Bacillota</taxon>
        <taxon>Clostridia</taxon>
        <taxon>Eubacteriales</taxon>
        <taxon>Oscillospiraceae</taxon>
        <taxon>Anaerobacterium</taxon>
    </lineage>
</organism>
<evidence type="ECO:0000256" key="1">
    <source>
        <dbReference type="SAM" id="Phobius"/>
    </source>
</evidence>
<sequence>MTDNIIIEALQKFLQERVANKIKLQTPAKNIDTYDLVHPAVHVGWIPPKLPENISPESQVTDIPCIIVGMDEGEDDGDSASLNIRLSFVTFSEGLVKDGKLYPNYEGYKDLINLIALARRELSAAAVIEDVTSIQRPFKWGMYKDQPAPYWYGWMTFSVACAVMGYISGLTEQYE</sequence>
<evidence type="ECO:0008006" key="4">
    <source>
        <dbReference type="Google" id="ProtNLM"/>
    </source>
</evidence>
<gene>
    <name evidence="2" type="ORF">DFR58_10184</name>
</gene>
<dbReference type="Proteomes" id="UP000253034">
    <property type="component" value="Unassembled WGS sequence"/>
</dbReference>
<reference evidence="2 3" key="1">
    <citation type="submission" date="2018-07" db="EMBL/GenBank/DDBJ databases">
        <title>Genomic Encyclopedia of Type Strains, Phase IV (KMG-IV): sequencing the most valuable type-strain genomes for metagenomic binning, comparative biology and taxonomic classification.</title>
        <authorList>
            <person name="Goeker M."/>
        </authorList>
    </citation>
    <scope>NUCLEOTIDE SEQUENCE [LARGE SCALE GENOMIC DNA]</scope>
    <source>
        <strain evidence="2 3">DSM 27016</strain>
    </source>
</reference>